<evidence type="ECO:0000256" key="3">
    <source>
        <dbReference type="ARBA" id="ARBA00022729"/>
    </source>
</evidence>
<dbReference type="PANTHER" id="PTHR35936:SF38">
    <property type="entry name" value="GLUTAMINE-BINDING PERIPLASMIC PROTEIN"/>
    <property type="match status" value="1"/>
</dbReference>
<dbReference type="SUPFAM" id="SSF53850">
    <property type="entry name" value="Periplasmic binding protein-like II"/>
    <property type="match status" value="1"/>
</dbReference>
<feature type="domain" description="Solute-binding protein family 3/N-terminal" evidence="6">
    <location>
        <begin position="43"/>
        <end position="266"/>
    </location>
</feature>
<reference evidence="9" key="1">
    <citation type="submission" date="2017-09" db="EMBL/GenBank/DDBJ databases">
        <authorList>
            <person name="Regsiter A."/>
            <person name="William W."/>
        </authorList>
    </citation>
    <scope>NUCLEOTIDE SEQUENCE [LARGE SCALE GENOMIC DNA]</scope>
    <source>
        <strain evidence="9">500-1</strain>
    </source>
</reference>
<name>A0A2C8F6I2_9BACT</name>
<sequence>MKSIRLTFLFFILCIFAFSFSVTTAQASESNQSQLETILKRGTIKVGFDTFKPWAMKDKKGDYIGFEIEVAKKLAEDMGVKVEFVPTQWSGIIPALLTGKFDIIIGGMSITPQRNLKVNFSIPYEFSGMSIVASKSKAGDRSTLADFNTPDTKIAVRLGTTAAEAAKNFLPKAEKLYFAEESQTIQELLNNRVHALVASNPLPFNLAKEYAEQLYLPLDEDFTKEPISFAVRKGDHDFLNWLDNWVRVNMSKGWLQNRYDYWFFSKEWENQIQ</sequence>
<evidence type="ECO:0000259" key="7">
    <source>
        <dbReference type="SMART" id="SM00079"/>
    </source>
</evidence>
<evidence type="ECO:0000313" key="9">
    <source>
        <dbReference type="Proteomes" id="UP000219215"/>
    </source>
</evidence>
<accession>A0A2C8F6I2</accession>
<protein>
    <submittedName>
        <fullName evidence="8">Extracellular solute-binding protein family 3</fullName>
    </submittedName>
</protein>
<organism evidence="8 9">
    <name type="scientific">Pseudodesulfovibrio profundus</name>
    <dbReference type="NCBI Taxonomy" id="57320"/>
    <lineage>
        <taxon>Bacteria</taxon>
        <taxon>Pseudomonadati</taxon>
        <taxon>Thermodesulfobacteriota</taxon>
        <taxon>Desulfovibrionia</taxon>
        <taxon>Desulfovibrionales</taxon>
        <taxon>Desulfovibrionaceae</taxon>
    </lineage>
</organism>
<feature type="chain" id="PRO_5012699814" evidence="5">
    <location>
        <begin position="28"/>
        <end position="273"/>
    </location>
</feature>
<proteinExistence type="inferred from homology"/>
<dbReference type="Proteomes" id="UP000219215">
    <property type="component" value="Chromosome DPRO"/>
</dbReference>
<dbReference type="SMART" id="SM00062">
    <property type="entry name" value="PBPb"/>
    <property type="match status" value="1"/>
</dbReference>
<dbReference type="RefSeq" id="WP_097010939.1">
    <property type="nucleotide sequence ID" value="NZ_LT907975.1"/>
</dbReference>
<keyword evidence="9" id="KW-1185">Reference proteome</keyword>
<gene>
    <name evidence="8" type="ORF">DPRO_0848</name>
</gene>
<evidence type="ECO:0000313" key="8">
    <source>
        <dbReference type="EMBL" id="SOB57738.1"/>
    </source>
</evidence>
<dbReference type="KEGG" id="pprf:DPRO_0848"/>
<dbReference type="EMBL" id="LT907975">
    <property type="protein sequence ID" value="SOB57738.1"/>
    <property type="molecule type" value="Genomic_DNA"/>
</dbReference>
<dbReference type="AlphaFoldDB" id="A0A2C8F6I2"/>
<dbReference type="PROSITE" id="PS01039">
    <property type="entry name" value="SBP_BACTERIAL_3"/>
    <property type="match status" value="1"/>
</dbReference>
<dbReference type="GO" id="GO:0015276">
    <property type="term" value="F:ligand-gated monoatomic ion channel activity"/>
    <property type="evidence" value="ECO:0007669"/>
    <property type="project" value="InterPro"/>
</dbReference>
<dbReference type="GO" id="GO:0016020">
    <property type="term" value="C:membrane"/>
    <property type="evidence" value="ECO:0007669"/>
    <property type="project" value="InterPro"/>
</dbReference>
<dbReference type="Gene3D" id="3.40.190.10">
    <property type="entry name" value="Periplasmic binding protein-like II"/>
    <property type="match status" value="2"/>
</dbReference>
<dbReference type="PANTHER" id="PTHR35936">
    <property type="entry name" value="MEMBRANE-BOUND LYTIC MUREIN TRANSGLYCOSYLASE F"/>
    <property type="match status" value="1"/>
</dbReference>
<feature type="domain" description="Ionotropic glutamate receptor C-terminal" evidence="7">
    <location>
        <begin position="43"/>
        <end position="265"/>
    </location>
</feature>
<dbReference type="InterPro" id="IPR018313">
    <property type="entry name" value="SBP_3_CS"/>
</dbReference>
<evidence type="ECO:0000256" key="4">
    <source>
        <dbReference type="RuleBase" id="RU003744"/>
    </source>
</evidence>
<dbReference type="InterPro" id="IPR001638">
    <property type="entry name" value="Solute-binding_3/MltF_N"/>
</dbReference>
<dbReference type="OrthoDB" id="6192933at2"/>
<dbReference type="SMART" id="SM00079">
    <property type="entry name" value="PBPe"/>
    <property type="match status" value="1"/>
</dbReference>
<dbReference type="GO" id="GO:0030313">
    <property type="term" value="C:cell envelope"/>
    <property type="evidence" value="ECO:0007669"/>
    <property type="project" value="UniProtKB-SubCell"/>
</dbReference>
<keyword evidence="3 5" id="KW-0732">Signal</keyword>
<comment type="subcellular location">
    <subcellularLocation>
        <location evidence="1">Cell envelope</location>
    </subcellularLocation>
</comment>
<evidence type="ECO:0000256" key="5">
    <source>
        <dbReference type="SAM" id="SignalP"/>
    </source>
</evidence>
<evidence type="ECO:0000256" key="2">
    <source>
        <dbReference type="ARBA" id="ARBA00010333"/>
    </source>
</evidence>
<evidence type="ECO:0000259" key="6">
    <source>
        <dbReference type="SMART" id="SM00062"/>
    </source>
</evidence>
<comment type="similarity">
    <text evidence="2 4">Belongs to the bacterial solute-binding protein 3 family.</text>
</comment>
<feature type="signal peptide" evidence="5">
    <location>
        <begin position="1"/>
        <end position="27"/>
    </location>
</feature>
<dbReference type="Pfam" id="PF00497">
    <property type="entry name" value="SBP_bac_3"/>
    <property type="match status" value="1"/>
</dbReference>
<dbReference type="CDD" id="cd13629">
    <property type="entry name" value="PBP2_Dsm1740"/>
    <property type="match status" value="1"/>
</dbReference>
<dbReference type="InterPro" id="IPR001320">
    <property type="entry name" value="Iontro_rcpt_C"/>
</dbReference>
<evidence type="ECO:0000256" key="1">
    <source>
        <dbReference type="ARBA" id="ARBA00004196"/>
    </source>
</evidence>